<evidence type="ECO:0000313" key="8">
    <source>
        <dbReference type="Proteomes" id="UP000152300"/>
    </source>
</evidence>
<reference evidence="7 8" key="1">
    <citation type="journal article" date="2015" name="Arch. Virol.">
        <title>Coinfection with multiple strains of bovine papular stomatitis virus.</title>
        <authorList>
            <person name="Huang T."/>
            <person name="Tulman E.R."/>
            <person name="Diel D.G."/>
            <person name="Khatiwada S."/>
            <person name="Sims W."/>
            <person name="Edwards J.F."/>
            <person name="Wen X."/>
            <person name="Kutish G.F."/>
            <person name="Rock D.L."/>
            <person name="Delhon G."/>
        </authorList>
    </citation>
    <scope>NUCLEOTIDE SEQUENCE [LARGE SCALE GENOMIC DNA]</scope>
    <source>
        <strain evidence="5">BV-TX09c15</strain>
        <strain evidence="6">BV-TX09c5</strain>
    </source>
</reference>
<protein>
    <submittedName>
        <fullName evidence="6">Uncharacterized protein</fullName>
    </submittedName>
</protein>
<evidence type="ECO:0000256" key="1">
    <source>
        <dbReference type="ARBA" id="ARBA00004167"/>
    </source>
</evidence>
<keyword evidence="2" id="KW-0812">Transmembrane</keyword>
<sequence>MDKSLAVAVRLVEGLSPLDVAVCLCHLRAEQPARRFPAIDEASGEAFLDFEFADGDVASRYLPMCARELAPDERKAHMSAIACRLTEADLALATGPRGKARAVIRVCKNKKKVHRLLRLIKESEDRDVDFSFIRDAVLR</sequence>
<dbReference type="InterPro" id="IPR006872">
    <property type="entry name" value="Poxvirus_H7"/>
</dbReference>
<keyword evidence="4" id="KW-0472">Membrane</keyword>
<evidence type="ECO:0000313" key="5">
    <source>
        <dbReference type="EMBL" id="AKC03232.1"/>
    </source>
</evidence>
<evidence type="ECO:0000256" key="2">
    <source>
        <dbReference type="ARBA" id="ARBA00022692"/>
    </source>
</evidence>
<dbReference type="Proteomes" id="UP000136698">
    <property type="component" value="Segment"/>
</dbReference>
<gene>
    <name evidence="5" type="ORF">BVTX09c15_063</name>
    <name evidence="6" type="ORF">BVTX09c5_063</name>
</gene>
<evidence type="ECO:0000313" key="6">
    <source>
        <dbReference type="EMBL" id="AKC03361.1"/>
    </source>
</evidence>
<accession>A0A0E3T8Q8</accession>
<dbReference type="Proteomes" id="UP000152300">
    <property type="component" value="Segment"/>
</dbReference>
<comment type="subcellular location">
    <subcellularLocation>
        <location evidence="1">Membrane</location>
        <topology evidence="1">Single-pass membrane protein</topology>
    </subcellularLocation>
</comment>
<evidence type="ECO:0000256" key="4">
    <source>
        <dbReference type="ARBA" id="ARBA00023136"/>
    </source>
</evidence>
<evidence type="ECO:0000256" key="3">
    <source>
        <dbReference type="ARBA" id="ARBA00022989"/>
    </source>
</evidence>
<proteinExistence type="predicted"/>
<keyword evidence="3" id="KW-1133">Transmembrane helix</keyword>
<name>A0A0E3T8Q8_9POXV</name>
<evidence type="ECO:0000313" key="7">
    <source>
        <dbReference type="Proteomes" id="UP000136698"/>
    </source>
</evidence>
<dbReference type="Pfam" id="PF04787">
    <property type="entry name" value="Pox_H7"/>
    <property type="match status" value="1"/>
</dbReference>
<dbReference type="EMBL" id="KM875470">
    <property type="protein sequence ID" value="AKC03232.1"/>
    <property type="molecule type" value="Genomic_DNA"/>
</dbReference>
<dbReference type="GO" id="GO:0016020">
    <property type="term" value="C:membrane"/>
    <property type="evidence" value="ECO:0007669"/>
    <property type="project" value="UniProtKB-SubCell"/>
</dbReference>
<organism evidence="6 7">
    <name type="scientific">Bovine papular stomatitis virus</name>
    <dbReference type="NCBI Taxonomy" id="129727"/>
    <lineage>
        <taxon>Viruses</taxon>
        <taxon>Varidnaviria</taxon>
        <taxon>Bamfordvirae</taxon>
        <taxon>Nucleocytoviricota</taxon>
        <taxon>Pokkesviricetes</taxon>
        <taxon>Chitovirales</taxon>
        <taxon>Poxviridae</taxon>
        <taxon>Chordopoxvirinae</taxon>
        <taxon>Parapoxvirus</taxon>
        <taxon>Parapoxvirus bovinestomatitis</taxon>
    </lineage>
</organism>
<dbReference type="EMBL" id="KM875471">
    <property type="protein sequence ID" value="AKC03361.1"/>
    <property type="molecule type" value="Genomic_DNA"/>
</dbReference>